<accession>A0AAD3DU54</accession>
<dbReference type="PANTHER" id="PTHR31377:SF0">
    <property type="entry name" value="AGMATINE DEIMINASE-RELATED"/>
    <property type="match status" value="1"/>
</dbReference>
<feature type="region of interest" description="Disordered" evidence="2">
    <location>
        <begin position="22"/>
        <end position="50"/>
    </location>
</feature>
<dbReference type="EMBL" id="BMAR01000022">
    <property type="protein sequence ID" value="GFR48194.1"/>
    <property type="molecule type" value="Genomic_DNA"/>
</dbReference>
<evidence type="ECO:0000256" key="1">
    <source>
        <dbReference type="ARBA" id="ARBA00022801"/>
    </source>
</evidence>
<dbReference type="PANTHER" id="PTHR31377">
    <property type="entry name" value="AGMATINE DEIMINASE-RELATED"/>
    <property type="match status" value="1"/>
</dbReference>
<keyword evidence="4" id="KW-1185">Reference proteome</keyword>
<reference evidence="3 4" key="1">
    <citation type="journal article" date="2021" name="Sci. Rep.">
        <title>Genome sequencing of the multicellular alga Astrephomene provides insights into convergent evolution of germ-soma differentiation.</title>
        <authorList>
            <person name="Yamashita S."/>
            <person name="Yamamoto K."/>
            <person name="Matsuzaki R."/>
            <person name="Suzuki S."/>
            <person name="Yamaguchi H."/>
            <person name="Hirooka S."/>
            <person name="Minakuchi Y."/>
            <person name="Miyagishima S."/>
            <person name="Kawachi M."/>
            <person name="Toyoda A."/>
            <person name="Nozaki H."/>
        </authorList>
    </citation>
    <scope>NUCLEOTIDE SEQUENCE [LARGE SCALE GENOMIC DNA]</scope>
    <source>
        <strain evidence="3 4">NIES-4017</strain>
    </source>
</reference>
<name>A0AAD3DU54_9CHLO</name>
<evidence type="ECO:0000313" key="3">
    <source>
        <dbReference type="EMBL" id="GFR48194.1"/>
    </source>
</evidence>
<keyword evidence="1" id="KW-0378">Hydrolase</keyword>
<dbReference type="Gene3D" id="3.75.10.10">
    <property type="entry name" value="L-arginine/glycine Amidinotransferase, Chain A"/>
    <property type="match status" value="1"/>
</dbReference>
<dbReference type="GO" id="GO:0009446">
    <property type="term" value="P:putrescine biosynthetic process"/>
    <property type="evidence" value="ECO:0007669"/>
    <property type="project" value="InterPro"/>
</dbReference>
<dbReference type="GO" id="GO:0004668">
    <property type="term" value="F:protein-arginine deiminase activity"/>
    <property type="evidence" value="ECO:0007669"/>
    <property type="project" value="InterPro"/>
</dbReference>
<dbReference type="InterPro" id="IPR007466">
    <property type="entry name" value="Peptidyl-Arg-deiminase_porph"/>
</dbReference>
<evidence type="ECO:0000313" key="4">
    <source>
        <dbReference type="Proteomes" id="UP001054857"/>
    </source>
</evidence>
<dbReference type="Proteomes" id="UP001054857">
    <property type="component" value="Unassembled WGS sequence"/>
</dbReference>
<dbReference type="AlphaFoldDB" id="A0AAD3DU54"/>
<dbReference type="SUPFAM" id="SSF55909">
    <property type="entry name" value="Pentein"/>
    <property type="match status" value="1"/>
</dbReference>
<gene>
    <name evidence="3" type="ORF">Agub_g10010</name>
</gene>
<sequence length="512" mass="54213">MFQPTARIPTAAAAGLRIAPSAVPPHASSATQAPCAPTSSPPSFPSMHRLTRNHSSFSHISYCHSVTVSRSHRHCHHHIQTTPSAAAPSAARSFSSTATAGPSSPPPDSQPASTLPAGPAPRSLGFRMPGEFEPHAGTWMAFPYDPHLWREAAVPAQQQMAALAAAVAQFEPVWMVADPRVAHVARRLLRDVPGVEVLPLPTNDVWTRDWGPTCVVRDDLESGSREVAAVLWDYNCYGAPIKKEWGKPVLLPDWSADKAAGGQLAARAGLRTFRCELHLEGGSIHCDGLGTLLATEECLLHPSRNPHLSRADIEAQLCEFLGATRVVWLRKGMAGDEKGTNGHVDNVATFSEPGTVLLAWCDDPRDAQQHRVSQLNLEALQAAGVDATGRPLRVVKVPCPEPPIVVTEAEAGGLAARAAAAGYGGVAVAGVRLPGSYINHYVVNGGVVVPQFGGEQSDSDAAALSVLSAAYPGRRVVGVLTRELLLGGGNVHCLTQQLPTGWRGRHVLGEKS</sequence>
<protein>
    <recommendedName>
        <fullName evidence="5">Agmatine deiminase</fullName>
    </recommendedName>
</protein>
<comment type="caution">
    <text evidence="3">The sequence shown here is derived from an EMBL/GenBank/DDBJ whole genome shotgun (WGS) entry which is preliminary data.</text>
</comment>
<evidence type="ECO:0000256" key="2">
    <source>
        <dbReference type="SAM" id="MobiDB-lite"/>
    </source>
</evidence>
<evidence type="ECO:0008006" key="5">
    <source>
        <dbReference type="Google" id="ProtNLM"/>
    </source>
</evidence>
<feature type="compositionally biased region" description="Low complexity" evidence="2">
    <location>
        <begin position="81"/>
        <end position="102"/>
    </location>
</feature>
<proteinExistence type="predicted"/>
<organism evidence="3 4">
    <name type="scientific">Astrephomene gubernaculifera</name>
    <dbReference type="NCBI Taxonomy" id="47775"/>
    <lineage>
        <taxon>Eukaryota</taxon>
        <taxon>Viridiplantae</taxon>
        <taxon>Chlorophyta</taxon>
        <taxon>core chlorophytes</taxon>
        <taxon>Chlorophyceae</taxon>
        <taxon>CS clade</taxon>
        <taxon>Chlamydomonadales</taxon>
        <taxon>Astrephomenaceae</taxon>
        <taxon>Astrephomene</taxon>
    </lineage>
</organism>
<dbReference type="GO" id="GO:0047632">
    <property type="term" value="F:agmatine deiminase activity"/>
    <property type="evidence" value="ECO:0007669"/>
    <property type="project" value="TreeGrafter"/>
</dbReference>
<dbReference type="Pfam" id="PF04371">
    <property type="entry name" value="PAD_porph"/>
    <property type="match status" value="1"/>
</dbReference>
<feature type="region of interest" description="Disordered" evidence="2">
    <location>
        <begin position="74"/>
        <end position="126"/>
    </location>
</feature>